<gene>
    <name evidence="1" type="ORF">C2E15_04375</name>
</gene>
<evidence type="ECO:0000313" key="2">
    <source>
        <dbReference type="Proteomes" id="UP000238365"/>
    </source>
</evidence>
<protein>
    <submittedName>
        <fullName evidence="1">Uncharacterized protein</fullName>
    </submittedName>
</protein>
<evidence type="ECO:0000313" key="1">
    <source>
        <dbReference type="EMBL" id="AUX92392.1"/>
    </source>
</evidence>
<dbReference type="OrthoDB" id="6433535at2"/>
<reference evidence="1 2" key="1">
    <citation type="submission" date="2018-01" db="EMBL/GenBank/DDBJ databases">
        <title>Complete and assembled Genome of Pantoea gaviniae DSM22758T.</title>
        <authorList>
            <person name="Stevens M.J.A."/>
            <person name="Zurfluh K."/>
            <person name="Stephan R."/>
        </authorList>
    </citation>
    <scope>NUCLEOTIDE SEQUENCE [LARGE SCALE GENOMIC DNA]</scope>
    <source>
        <strain evidence="1 2">DSM 22758</strain>
    </source>
</reference>
<dbReference type="EMBL" id="CP026377">
    <property type="protein sequence ID" value="AUX92392.1"/>
    <property type="molecule type" value="Genomic_DNA"/>
</dbReference>
<dbReference type="Proteomes" id="UP000238365">
    <property type="component" value="Chromosome"/>
</dbReference>
<organism evidence="1 2">
    <name type="scientific">Mixta gaviniae</name>
    <dbReference type="NCBI Taxonomy" id="665914"/>
    <lineage>
        <taxon>Bacteria</taxon>
        <taxon>Pseudomonadati</taxon>
        <taxon>Pseudomonadota</taxon>
        <taxon>Gammaproteobacteria</taxon>
        <taxon>Enterobacterales</taxon>
        <taxon>Erwiniaceae</taxon>
        <taxon>Mixta</taxon>
    </lineage>
</organism>
<dbReference type="AlphaFoldDB" id="A0A1X1E8N9"/>
<dbReference type="KEGG" id="pgz:C2E15_04375"/>
<name>A0A1X1E8N9_9GAMM</name>
<keyword evidence="2" id="KW-1185">Reference proteome</keyword>
<dbReference type="RefSeq" id="WP_104956288.1">
    <property type="nucleotide sequence ID" value="NZ_CP026377.1"/>
</dbReference>
<accession>A0A1X1E8N9</accession>
<sequence length="231" mass="26212">MNASAYLKRRLLAERKIALSLEKGIQESVVSAGKTLDDIYSGIERISWYSSCFIDRHQDICRQLKAEDIRMIKAVMMLYKHKDVIAEIVIRYIDYVLTSADPSKARALTLNTSGFIAESLAGKAAKEALAYSLAGALLTSDRFSLALNKLLVRSVFNGFSIAQFYGKAQKAAMASRRLKELDPEFYKVLYRLDIEMLYIYTEPLLAEIIKKVNALPNRNPENIIKILQEYQ</sequence>
<proteinExistence type="predicted"/>